<dbReference type="Proteomes" id="UP001162164">
    <property type="component" value="Unassembled WGS sequence"/>
</dbReference>
<reference evidence="2" key="1">
    <citation type="journal article" date="2023" name="Insect Mol. Biol.">
        <title>Genome sequencing provides insights into the evolution of gene families encoding plant cell wall-degrading enzymes in longhorned beetles.</title>
        <authorList>
            <person name="Shin N.R."/>
            <person name="Okamura Y."/>
            <person name="Kirsch R."/>
            <person name="Pauchet Y."/>
        </authorList>
    </citation>
    <scope>NUCLEOTIDE SEQUENCE</scope>
    <source>
        <strain evidence="2">MMC_N1</strain>
    </source>
</reference>
<dbReference type="EMBL" id="JAPWTJ010001621">
    <property type="protein sequence ID" value="KAJ8970450.1"/>
    <property type="molecule type" value="Genomic_DNA"/>
</dbReference>
<name>A0ABQ9J1N1_9CUCU</name>
<evidence type="ECO:0000259" key="1">
    <source>
        <dbReference type="Pfam" id="PF14529"/>
    </source>
</evidence>
<dbReference type="Pfam" id="PF14529">
    <property type="entry name" value="Exo_endo_phos_2"/>
    <property type="match status" value="1"/>
</dbReference>
<dbReference type="InterPro" id="IPR036691">
    <property type="entry name" value="Endo/exonu/phosph_ase_sf"/>
</dbReference>
<dbReference type="InterPro" id="IPR005135">
    <property type="entry name" value="Endo/exonuclease/phosphatase"/>
</dbReference>
<feature type="domain" description="Endonuclease/exonuclease/phosphatase" evidence="1">
    <location>
        <begin position="57"/>
        <end position="139"/>
    </location>
</feature>
<protein>
    <recommendedName>
        <fullName evidence="1">Endonuclease/exonuclease/phosphatase domain-containing protein</fullName>
    </recommendedName>
</protein>
<comment type="caution">
    <text evidence="2">The sequence shown here is derived from an EMBL/GenBank/DDBJ whole genome shotgun (WGS) entry which is preliminary data.</text>
</comment>
<sequence>MDIIIASEPNKKLVQESARWITDSRLDVAVYLRNKELEVGSIRKKAGYICIKIKDYNIYCGYSSPNISLADYKQYIDGLMEDVTGNTGKSIIVGDLNVKSPEWGSPTTDNRGAYLSEWISSLDLVVHNNGDIPTFERETAHRL</sequence>
<dbReference type="Gene3D" id="3.60.10.10">
    <property type="entry name" value="Endonuclease/exonuclease/phosphatase"/>
    <property type="match status" value="1"/>
</dbReference>
<evidence type="ECO:0000313" key="2">
    <source>
        <dbReference type="EMBL" id="KAJ8970450.1"/>
    </source>
</evidence>
<gene>
    <name evidence="2" type="ORF">NQ317_000664</name>
</gene>
<dbReference type="SUPFAM" id="SSF56219">
    <property type="entry name" value="DNase I-like"/>
    <property type="match status" value="1"/>
</dbReference>
<keyword evidence="3" id="KW-1185">Reference proteome</keyword>
<organism evidence="2 3">
    <name type="scientific">Molorchus minor</name>
    <dbReference type="NCBI Taxonomy" id="1323400"/>
    <lineage>
        <taxon>Eukaryota</taxon>
        <taxon>Metazoa</taxon>
        <taxon>Ecdysozoa</taxon>
        <taxon>Arthropoda</taxon>
        <taxon>Hexapoda</taxon>
        <taxon>Insecta</taxon>
        <taxon>Pterygota</taxon>
        <taxon>Neoptera</taxon>
        <taxon>Endopterygota</taxon>
        <taxon>Coleoptera</taxon>
        <taxon>Polyphaga</taxon>
        <taxon>Cucujiformia</taxon>
        <taxon>Chrysomeloidea</taxon>
        <taxon>Cerambycidae</taxon>
        <taxon>Lamiinae</taxon>
        <taxon>Monochamini</taxon>
        <taxon>Molorchus</taxon>
    </lineage>
</organism>
<accession>A0ABQ9J1N1</accession>
<proteinExistence type="predicted"/>
<evidence type="ECO:0000313" key="3">
    <source>
        <dbReference type="Proteomes" id="UP001162164"/>
    </source>
</evidence>